<dbReference type="PANTHER" id="PTHR37984">
    <property type="entry name" value="PROTEIN CBG26694"/>
    <property type="match status" value="1"/>
</dbReference>
<sequence>MAGRPPFNEFDAETEDIESYLERLQEYFTAYDINDDEDNAAKRSEPGGEREYQDQSLEVPWAIPVRSDISGQPQVPPDAQEGVSAETDSAQDQKQDVTPAVTAEAPATAPPQSGICSPLKMTEAAEASIVVPPAPTQVFIPPSNLPPPKALNFDDNLATAWKSWKAAWQRYEIATGVYKQEGIVRVSTLLSIIGEDGVRAHDTFIWNEDENADDISQVLKKFDEFCIPRTQVIYERYRFNNRNQEPGENISTYLTELRTIAKNCAHDTITPDEILRDRLVLGIRDDRVRERLLRLNDLSLLQAVDIIKSSEQTQQQVKLMAGGDTAVHALRKAGSAEKPEEERQLKSQAFRRPSKECGNCGMVHGRHCPAYGRTCFNCGSMNHFANKCRANPRGVKSRVSAVHEAVDMGNDPYYIGATTSKSKGQEKLAVVKLHIYGPDPKTEVQFQIDTGSQCDILPAQLYKQITGDTLLHRLKPCQKEIVSYTGDRRKIAGKATLPVWSRGQRRSMEFNILDGDYQPILSLNTSLNLGFVSLHNCDVLALHVKCPKASLLEEYEDVFDGLGALPGAYKIAIDEQAQPVVHAPRRVPVALRPRIKNKLDELVDRKVIIPVTEPTQWVSSMLAIVKPNKRGNILQAPVVTIGGREIRTYLVGDSAYPQVPWLTKPFPEGTRDPEEQTFNKELSRARVTVERAFGILKSRWRVLQKRFDSPLEFAIKCTVACIELHNICVDQKDPWDEDGDDYDRANDDRNDDVMDDEDEIRDLLRDLVCGNI</sequence>
<accession>A0A2B4SZT8</accession>
<feature type="compositionally biased region" description="Basic and acidic residues" evidence="4">
    <location>
        <begin position="39"/>
        <end position="53"/>
    </location>
</feature>
<dbReference type="Proteomes" id="UP000225706">
    <property type="component" value="Unassembled WGS sequence"/>
</dbReference>
<keyword evidence="3" id="KW-0863">Zinc-finger</keyword>
<proteinExistence type="predicted"/>
<organism evidence="6 7">
    <name type="scientific">Stylophora pistillata</name>
    <name type="common">Smooth cauliflower coral</name>
    <dbReference type="NCBI Taxonomy" id="50429"/>
    <lineage>
        <taxon>Eukaryota</taxon>
        <taxon>Metazoa</taxon>
        <taxon>Cnidaria</taxon>
        <taxon>Anthozoa</taxon>
        <taxon>Hexacorallia</taxon>
        <taxon>Scleractinia</taxon>
        <taxon>Astrocoeniina</taxon>
        <taxon>Pocilloporidae</taxon>
        <taxon>Stylophora</taxon>
    </lineage>
</organism>
<dbReference type="AlphaFoldDB" id="A0A2B4SZT8"/>
<dbReference type="Gene3D" id="3.10.10.10">
    <property type="entry name" value="HIV Type 1 Reverse Transcriptase, subunit A, domain 1"/>
    <property type="match status" value="1"/>
</dbReference>
<evidence type="ECO:0000256" key="1">
    <source>
        <dbReference type="ARBA" id="ARBA00001968"/>
    </source>
</evidence>
<dbReference type="OrthoDB" id="5987525at2759"/>
<feature type="compositionally biased region" description="Low complexity" evidence="4">
    <location>
        <begin position="97"/>
        <end position="111"/>
    </location>
</feature>
<dbReference type="PANTHER" id="PTHR37984:SF8">
    <property type="entry name" value="CCHC-TYPE DOMAIN-CONTAINING PROTEIN"/>
    <property type="match status" value="1"/>
</dbReference>
<evidence type="ECO:0000313" key="7">
    <source>
        <dbReference type="Proteomes" id="UP000225706"/>
    </source>
</evidence>
<dbReference type="SMART" id="SM00343">
    <property type="entry name" value="ZnF_C2HC"/>
    <property type="match status" value="1"/>
</dbReference>
<dbReference type="InterPro" id="IPR001878">
    <property type="entry name" value="Znf_CCHC"/>
</dbReference>
<dbReference type="InterPro" id="IPR027806">
    <property type="entry name" value="HARBI1_dom"/>
</dbReference>
<dbReference type="Pfam" id="PF13359">
    <property type="entry name" value="DDE_Tnp_4"/>
    <property type="match status" value="1"/>
</dbReference>
<evidence type="ECO:0000256" key="4">
    <source>
        <dbReference type="SAM" id="MobiDB-lite"/>
    </source>
</evidence>
<evidence type="ECO:0000313" key="6">
    <source>
        <dbReference type="EMBL" id="PFX34826.1"/>
    </source>
</evidence>
<keyword evidence="3" id="KW-0862">Zinc</keyword>
<keyword evidence="2" id="KW-0479">Metal-binding</keyword>
<dbReference type="InterPro" id="IPR050951">
    <property type="entry name" value="Retrovirus_Pol_polyprotein"/>
</dbReference>
<evidence type="ECO:0000256" key="2">
    <source>
        <dbReference type="ARBA" id="ARBA00022723"/>
    </source>
</evidence>
<comment type="cofactor">
    <cofactor evidence="1">
        <name>a divalent metal cation</name>
        <dbReference type="ChEBI" id="CHEBI:60240"/>
    </cofactor>
</comment>
<gene>
    <name evidence="6" type="primary">K02A2.6</name>
    <name evidence="6" type="ORF">AWC38_SpisGene253</name>
</gene>
<name>A0A2B4SZT8_STYPI</name>
<feature type="domain" description="CCHC-type" evidence="5">
    <location>
        <begin position="375"/>
        <end position="389"/>
    </location>
</feature>
<dbReference type="EMBL" id="LSMT01000002">
    <property type="protein sequence ID" value="PFX34826.1"/>
    <property type="molecule type" value="Genomic_DNA"/>
</dbReference>
<dbReference type="CDD" id="cd05481">
    <property type="entry name" value="retropepsin_like_LTR_1"/>
    <property type="match status" value="1"/>
</dbReference>
<dbReference type="Pfam" id="PF00098">
    <property type="entry name" value="zf-CCHC"/>
    <property type="match status" value="1"/>
</dbReference>
<evidence type="ECO:0000259" key="5">
    <source>
        <dbReference type="PROSITE" id="PS50158"/>
    </source>
</evidence>
<comment type="caution">
    <text evidence="6">The sequence shown here is derived from an EMBL/GenBank/DDBJ whole genome shotgun (WGS) entry which is preliminary data.</text>
</comment>
<dbReference type="GO" id="GO:0003676">
    <property type="term" value="F:nucleic acid binding"/>
    <property type="evidence" value="ECO:0007669"/>
    <property type="project" value="InterPro"/>
</dbReference>
<dbReference type="PROSITE" id="PS50158">
    <property type="entry name" value="ZF_CCHC"/>
    <property type="match status" value="1"/>
</dbReference>
<reference evidence="7" key="1">
    <citation type="journal article" date="2017" name="bioRxiv">
        <title>Comparative analysis of the genomes of Stylophora pistillata and Acropora digitifera provides evidence for extensive differences between species of corals.</title>
        <authorList>
            <person name="Voolstra C.R."/>
            <person name="Li Y."/>
            <person name="Liew Y.J."/>
            <person name="Baumgarten S."/>
            <person name="Zoccola D."/>
            <person name="Flot J.-F."/>
            <person name="Tambutte S."/>
            <person name="Allemand D."/>
            <person name="Aranda M."/>
        </authorList>
    </citation>
    <scope>NUCLEOTIDE SEQUENCE [LARGE SCALE GENOMIC DNA]</scope>
</reference>
<feature type="region of interest" description="Disordered" evidence="4">
    <location>
        <begin position="31"/>
        <end position="116"/>
    </location>
</feature>
<dbReference type="GO" id="GO:0008270">
    <property type="term" value="F:zinc ion binding"/>
    <property type="evidence" value="ECO:0007669"/>
    <property type="project" value="UniProtKB-KW"/>
</dbReference>
<keyword evidence="7" id="KW-1185">Reference proteome</keyword>
<evidence type="ECO:0000256" key="3">
    <source>
        <dbReference type="PROSITE-ProRule" id="PRU00047"/>
    </source>
</evidence>
<protein>
    <submittedName>
        <fullName evidence="6">Uncharacterized protein K02A2.6</fullName>
    </submittedName>
</protein>